<dbReference type="GO" id="GO:0090575">
    <property type="term" value="C:RNA polymerase II transcription regulator complex"/>
    <property type="evidence" value="ECO:0007669"/>
    <property type="project" value="TreeGrafter"/>
</dbReference>
<dbReference type="InParanoid" id="A0A167LAB4"/>
<dbReference type="GeneID" id="28988737"/>
<evidence type="ECO:0000256" key="2">
    <source>
        <dbReference type="ARBA" id="ARBA00023242"/>
    </source>
</evidence>
<dbReference type="SUPFAM" id="SSF57959">
    <property type="entry name" value="Leucine zipper domain"/>
    <property type="match status" value="1"/>
</dbReference>
<dbReference type="CDD" id="cd14688">
    <property type="entry name" value="bZIP_YAP"/>
    <property type="match status" value="1"/>
</dbReference>
<evidence type="ECO:0000313" key="5">
    <source>
        <dbReference type="Proteomes" id="UP000077315"/>
    </source>
</evidence>
<evidence type="ECO:0000259" key="3">
    <source>
        <dbReference type="PROSITE" id="PS00036"/>
    </source>
</evidence>
<dbReference type="VEuPathDB" id="FungiDB:PHYBLDRAFT_104250"/>
<accession>A0A167LAB4</accession>
<dbReference type="GO" id="GO:0000976">
    <property type="term" value="F:transcription cis-regulatory region binding"/>
    <property type="evidence" value="ECO:0007669"/>
    <property type="project" value="InterPro"/>
</dbReference>
<dbReference type="PANTHER" id="PTHR40621">
    <property type="entry name" value="TRANSCRIPTION FACTOR KAPC-RELATED"/>
    <property type="match status" value="1"/>
</dbReference>
<dbReference type="STRING" id="763407.A0A167LAB4"/>
<dbReference type="EMBL" id="KV440990">
    <property type="protein sequence ID" value="OAD69968.1"/>
    <property type="molecule type" value="Genomic_DNA"/>
</dbReference>
<comment type="subcellular location">
    <subcellularLocation>
        <location evidence="1">Nucleus</location>
    </subcellularLocation>
</comment>
<dbReference type="InterPro" id="IPR050936">
    <property type="entry name" value="AP-1-like"/>
</dbReference>
<keyword evidence="2" id="KW-0539">Nucleus</keyword>
<feature type="domain" description="BZIP" evidence="3">
    <location>
        <begin position="2"/>
        <end position="17"/>
    </location>
</feature>
<dbReference type="Gene3D" id="1.20.5.170">
    <property type="match status" value="1"/>
</dbReference>
<keyword evidence="5" id="KW-1185">Reference proteome</keyword>
<dbReference type="InterPro" id="IPR004827">
    <property type="entry name" value="bZIP"/>
</dbReference>
<evidence type="ECO:0000313" key="4">
    <source>
        <dbReference type="EMBL" id="OAD69968.1"/>
    </source>
</evidence>
<dbReference type="Pfam" id="PF00170">
    <property type="entry name" value="bZIP_1"/>
    <property type="match status" value="1"/>
</dbReference>
<dbReference type="OrthoDB" id="2593073at2759"/>
<dbReference type="InterPro" id="IPR046347">
    <property type="entry name" value="bZIP_sf"/>
</dbReference>
<gene>
    <name evidence="4" type="ORF">PHYBLDRAFT_104250</name>
</gene>
<proteinExistence type="predicted"/>
<name>A0A167LAB4_PHYB8</name>
<reference evidence="5" key="1">
    <citation type="submission" date="2015-06" db="EMBL/GenBank/DDBJ databases">
        <title>Expansion of signal transduction pathways in fungi by whole-genome duplication.</title>
        <authorList>
            <consortium name="DOE Joint Genome Institute"/>
            <person name="Corrochano L.M."/>
            <person name="Kuo A."/>
            <person name="Marcet-Houben M."/>
            <person name="Polaino S."/>
            <person name="Salamov A."/>
            <person name="Villalobos J.M."/>
            <person name="Alvarez M.I."/>
            <person name="Avalos J."/>
            <person name="Benito E.P."/>
            <person name="Benoit I."/>
            <person name="Burger G."/>
            <person name="Camino L.P."/>
            <person name="Canovas D."/>
            <person name="Cerda-Olmedo E."/>
            <person name="Cheng J.-F."/>
            <person name="Dominguez A."/>
            <person name="Elias M."/>
            <person name="Eslava A.P."/>
            <person name="Glaser F."/>
            <person name="Grimwood J."/>
            <person name="Gutierrez G."/>
            <person name="Heitman J."/>
            <person name="Henrissat B."/>
            <person name="Iturriaga E.A."/>
            <person name="Lang B.F."/>
            <person name="Lavin J.L."/>
            <person name="Lee S."/>
            <person name="Li W."/>
            <person name="Lindquist E."/>
            <person name="Lopez-Garcia S."/>
            <person name="Luque E.M."/>
            <person name="Marcos A.T."/>
            <person name="Martin J."/>
            <person name="McCluskey K."/>
            <person name="Medina H.R."/>
            <person name="Miralles-Duran A."/>
            <person name="Miyazaki A."/>
            <person name="Munoz-Torres E."/>
            <person name="Oguiza J.A."/>
            <person name="Ohm R."/>
            <person name="Olmedo M."/>
            <person name="Orejas M."/>
            <person name="Ortiz-Castellanos L."/>
            <person name="Pisabarro A.G."/>
            <person name="Rodriguez-Romero J."/>
            <person name="Ruiz-Herrera J."/>
            <person name="Ruiz-Vazquez R."/>
            <person name="Sanz C."/>
            <person name="Schackwitz W."/>
            <person name="Schmutz J."/>
            <person name="Shahriari M."/>
            <person name="Shelest E."/>
            <person name="Silva-Franco F."/>
            <person name="Soanes D."/>
            <person name="Syed K."/>
            <person name="Tagua V.G."/>
            <person name="Talbot N.J."/>
            <person name="Thon M."/>
            <person name="De vries R.P."/>
            <person name="Wiebenga A."/>
            <person name="Yadav J.S."/>
            <person name="Braun E.L."/>
            <person name="Baker S."/>
            <person name="Garre V."/>
            <person name="Horwitz B."/>
            <person name="Torres-Martinez S."/>
            <person name="Idnurm A."/>
            <person name="Herrera-Estrella A."/>
            <person name="Gabaldon T."/>
            <person name="Grigoriev I.V."/>
        </authorList>
    </citation>
    <scope>NUCLEOTIDE SEQUENCE [LARGE SCALE GENOMIC DNA]</scope>
    <source>
        <strain evidence="5">NRRL 1555(-)</strain>
    </source>
</reference>
<dbReference type="RefSeq" id="XP_018288008.1">
    <property type="nucleotide sequence ID" value="XM_018427831.1"/>
</dbReference>
<dbReference type="PROSITE" id="PS00036">
    <property type="entry name" value="BZIP_BASIC"/>
    <property type="match status" value="1"/>
</dbReference>
<dbReference type="Proteomes" id="UP000077315">
    <property type="component" value="Unassembled WGS sequence"/>
</dbReference>
<dbReference type="AlphaFoldDB" id="A0A167LAB4"/>
<dbReference type="PANTHER" id="PTHR40621:SF6">
    <property type="entry name" value="AP-1-LIKE TRANSCRIPTION FACTOR YAP1-RELATED"/>
    <property type="match status" value="1"/>
</dbReference>
<feature type="non-terminal residue" evidence="4">
    <location>
        <position position="65"/>
    </location>
</feature>
<protein>
    <submittedName>
        <fullName evidence="4">Basic-leucine zipper transcription factor</fullName>
    </submittedName>
</protein>
<organism evidence="4 5">
    <name type="scientific">Phycomyces blakesleeanus (strain ATCC 8743b / DSM 1359 / FGSC 10004 / NBRC 33097 / NRRL 1555)</name>
    <dbReference type="NCBI Taxonomy" id="763407"/>
    <lineage>
        <taxon>Eukaryota</taxon>
        <taxon>Fungi</taxon>
        <taxon>Fungi incertae sedis</taxon>
        <taxon>Mucoromycota</taxon>
        <taxon>Mucoromycotina</taxon>
        <taxon>Mucoromycetes</taxon>
        <taxon>Mucorales</taxon>
        <taxon>Phycomycetaceae</taxon>
        <taxon>Phycomyces</taxon>
    </lineage>
</organism>
<feature type="non-terminal residue" evidence="4">
    <location>
        <position position="1"/>
    </location>
</feature>
<sequence length="65" mass="7997">VKRKVQNRVAQRAFRERKENYVNELKQKLREVQDNHVLGTRQIFYENENLRSIIRYLESENHALK</sequence>
<dbReference type="GO" id="GO:0001228">
    <property type="term" value="F:DNA-binding transcription activator activity, RNA polymerase II-specific"/>
    <property type="evidence" value="ECO:0007669"/>
    <property type="project" value="TreeGrafter"/>
</dbReference>
<evidence type="ECO:0000256" key="1">
    <source>
        <dbReference type="ARBA" id="ARBA00004123"/>
    </source>
</evidence>